<dbReference type="InterPro" id="IPR023346">
    <property type="entry name" value="Lysozyme-like_dom_sf"/>
</dbReference>
<evidence type="ECO:0000259" key="3">
    <source>
        <dbReference type="Pfam" id="PF01464"/>
    </source>
</evidence>
<organism evidence="4 5">
    <name type="scientific">Sutterella wadsworthensis 2_1_59BFAA</name>
    <dbReference type="NCBI Taxonomy" id="742823"/>
    <lineage>
        <taxon>Bacteria</taxon>
        <taxon>Pseudomonadati</taxon>
        <taxon>Pseudomonadota</taxon>
        <taxon>Betaproteobacteria</taxon>
        <taxon>Burkholderiales</taxon>
        <taxon>Sutterellaceae</taxon>
        <taxon>Sutterella</taxon>
    </lineage>
</organism>
<dbReference type="EMBL" id="ADMG01000037">
    <property type="protein sequence ID" value="EKB30668.1"/>
    <property type="molecule type" value="Genomic_DNA"/>
</dbReference>
<feature type="region of interest" description="Disordered" evidence="1">
    <location>
        <begin position="282"/>
        <end position="302"/>
    </location>
</feature>
<keyword evidence="5" id="KW-1185">Reference proteome</keyword>
<protein>
    <recommendedName>
        <fullName evidence="3">Transglycosylase SLT domain-containing protein</fullName>
    </recommendedName>
</protein>
<dbReference type="AlphaFoldDB" id="K1JVI6"/>
<dbReference type="Gene3D" id="1.10.530.10">
    <property type="match status" value="1"/>
</dbReference>
<accession>K1JVI6</accession>
<feature type="transmembrane region" description="Helical" evidence="2">
    <location>
        <begin position="12"/>
        <end position="31"/>
    </location>
</feature>
<dbReference type="HOGENOM" id="CLU_921107_0_0_4"/>
<dbReference type="Pfam" id="PF01464">
    <property type="entry name" value="SLT"/>
    <property type="match status" value="1"/>
</dbReference>
<keyword evidence="2" id="KW-0472">Membrane</keyword>
<dbReference type="STRING" id="742823.HMPREF9465_01715"/>
<evidence type="ECO:0000313" key="5">
    <source>
        <dbReference type="Proteomes" id="UP000005835"/>
    </source>
</evidence>
<evidence type="ECO:0000256" key="2">
    <source>
        <dbReference type="SAM" id="Phobius"/>
    </source>
</evidence>
<comment type="caution">
    <text evidence="4">The sequence shown here is derived from an EMBL/GenBank/DDBJ whole genome shotgun (WGS) entry which is preliminary data.</text>
</comment>
<dbReference type="OrthoDB" id="9815002at2"/>
<dbReference type="eggNOG" id="COG0741">
    <property type="taxonomic scope" value="Bacteria"/>
</dbReference>
<sequence>MTFRKQPRQFRISHLVSVSVLALTLGGAAFWSDSDYASTAPALSYAQEDLNARADLRQREGVLSGVTPSLSLLDAPAAAREEATASSEELTVEDNVIHEGSPRHLVAEYISRTFRVSMRDARQITDWAVEIGEARDLDPLLILAVIGTESSFKPTARSNAGAEGLMQVMTSVHEAKFDAFGGPEAAFDPYANMVVGTDILSYLIRRTGSVRRALKWYSGAANLEDDRGYGARVMREHGLLTVAAEGRTDAAVKLHRAGKSASEGGAGNAAKLGFAHWTKLSERTEGAPRARNADLRGKAQAS</sequence>
<dbReference type="RefSeq" id="WP_005436076.1">
    <property type="nucleotide sequence ID" value="NZ_JH815518.1"/>
</dbReference>
<feature type="domain" description="Transglycosylase SLT" evidence="3">
    <location>
        <begin position="132"/>
        <end position="218"/>
    </location>
</feature>
<evidence type="ECO:0000313" key="4">
    <source>
        <dbReference type="EMBL" id="EKB30668.1"/>
    </source>
</evidence>
<name>K1JVI6_9BURK</name>
<evidence type="ECO:0000256" key="1">
    <source>
        <dbReference type="SAM" id="MobiDB-lite"/>
    </source>
</evidence>
<dbReference type="CDD" id="cd00254">
    <property type="entry name" value="LT-like"/>
    <property type="match status" value="1"/>
</dbReference>
<proteinExistence type="predicted"/>
<keyword evidence="2" id="KW-1133">Transmembrane helix</keyword>
<dbReference type="SUPFAM" id="SSF53955">
    <property type="entry name" value="Lysozyme-like"/>
    <property type="match status" value="1"/>
</dbReference>
<reference evidence="4 5" key="1">
    <citation type="submission" date="2012-05" db="EMBL/GenBank/DDBJ databases">
        <title>The Genome Sequence of Sutterella wadsworthensis 2_1_59BFAA.</title>
        <authorList>
            <consortium name="The Broad Institute Genome Sequencing Platform"/>
            <person name="Earl A."/>
            <person name="Ward D."/>
            <person name="Feldgarden M."/>
            <person name="Gevers D."/>
            <person name="Daigneault M."/>
            <person name="Strauss J."/>
            <person name="Allen-Vercoe E."/>
            <person name="Walker B."/>
            <person name="Young S.K."/>
            <person name="Zeng Q."/>
            <person name="Gargeya S."/>
            <person name="Fitzgerald M."/>
            <person name="Haas B."/>
            <person name="Abouelleil A."/>
            <person name="Alvarado L."/>
            <person name="Arachchi H.M."/>
            <person name="Berlin A.M."/>
            <person name="Chapman S.B."/>
            <person name="Goldberg J."/>
            <person name="Griggs A."/>
            <person name="Gujja S."/>
            <person name="Hansen M."/>
            <person name="Howarth C."/>
            <person name="Imamovic A."/>
            <person name="Larimer J."/>
            <person name="McCowen C."/>
            <person name="Montmayeur A."/>
            <person name="Murphy C."/>
            <person name="Neiman D."/>
            <person name="Pearson M."/>
            <person name="Priest M."/>
            <person name="Roberts A."/>
            <person name="Saif S."/>
            <person name="Shea T."/>
            <person name="Sisk P."/>
            <person name="Sykes S."/>
            <person name="Wortman J."/>
            <person name="Nusbaum C."/>
            <person name="Birren B."/>
        </authorList>
    </citation>
    <scope>NUCLEOTIDE SEQUENCE [LARGE SCALE GENOMIC DNA]</scope>
    <source>
        <strain evidence="4 5">2_1_59BFAA</strain>
    </source>
</reference>
<dbReference type="InterPro" id="IPR008258">
    <property type="entry name" value="Transglycosylase_SLT_dom_1"/>
</dbReference>
<gene>
    <name evidence="4" type="ORF">HMPREF9465_01715</name>
</gene>
<keyword evidence="2" id="KW-0812">Transmembrane</keyword>
<dbReference type="Proteomes" id="UP000005835">
    <property type="component" value="Unassembled WGS sequence"/>
</dbReference>
<dbReference type="PATRIC" id="fig|742823.3.peg.1710"/>